<reference evidence="1" key="1">
    <citation type="journal article" date="2017" name="Appl. Environ. Microbiol.">
        <title>Molecular characterization of an Endozoicomonas-like organism causing infection in king scallop Pecten maximus L.</title>
        <authorList>
            <person name="Cano I."/>
            <person name="van Aerle R."/>
            <person name="Ross S."/>
            <person name="Verner-Jeffreys D.W."/>
            <person name="Paley R.K."/>
            <person name="Rimmer G."/>
            <person name="Ryder D."/>
            <person name="Hooper P."/>
            <person name="Stone D."/>
            <person name="Feist S.W."/>
        </authorList>
    </citation>
    <scope>NUCLEOTIDE SEQUENCE</scope>
</reference>
<organism evidence="1">
    <name type="scientific">invertebrate metagenome</name>
    <dbReference type="NCBI Taxonomy" id="1711999"/>
    <lineage>
        <taxon>unclassified sequences</taxon>
        <taxon>metagenomes</taxon>
        <taxon>organismal metagenomes</taxon>
    </lineage>
</organism>
<protein>
    <submittedName>
        <fullName evidence="1">Uncharacterized protein</fullName>
    </submittedName>
</protein>
<comment type="caution">
    <text evidence="1">The sequence shown here is derived from an EMBL/GenBank/DDBJ whole genome shotgun (WGS) entry which is preliminary data.</text>
</comment>
<name>A0A2H9TC51_9ZZZZ</name>
<dbReference type="AlphaFoldDB" id="A0A2H9TC51"/>
<evidence type="ECO:0000313" key="1">
    <source>
        <dbReference type="EMBL" id="PJE80769.1"/>
    </source>
</evidence>
<sequence>MRKKVTRPTTALCNLPIYTGFLLCESKSATCTRLGELENMSHNSVNCSLQHEDFTPKDLFMGQQKS</sequence>
<gene>
    <name evidence="1" type="ORF">CI610_00257</name>
</gene>
<accession>A0A2H9TC51</accession>
<dbReference type="EMBL" id="NSIT01000006">
    <property type="protein sequence ID" value="PJE80769.1"/>
    <property type="molecule type" value="Genomic_DNA"/>
</dbReference>
<proteinExistence type="predicted"/>